<accession>A0ABW3ZZW1</accession>
<dbReference type="RefSeq" id="WP_317786616.1">
    <property type="nucleotide sequence ID" value="NZ_AP028461.1"/>
</dbReference>
<reference evidence="2" key="1">
    <citation type="journal article" date="2019" name="Int. J. Syst. Evol. Microbiol.">
        <title>The Global Catalogue of Microorganisms (GCM) 10K type strain sequencing project: providing services to taxonomists for standard genome sequencing and annotation.</title>
        <authorList>
            <consortium name="The Broad Institute Genomics Platform"/>
            <consortium name="The Broad Institute Genome Sequencing Center for Infectious Disease"/>
            <person name="Wu L."/>
            <person name="Ma J."/>
        </authorList>
    </citation>
    <scope>NUCLEOTIDE SEQUENCE [LARGE SCALE GENOMIC DNA]</scope>
    <source>
        <strain evidence="2">CCM 7526</strain>
    </source>
</reference>
<organism evidence="1 2">
    <name type="scientific">Actinoplanes sichuanensis</name>
    <dbReference type="NCBI Taxonomy" id="512349"/>
    <lineage>
        <taxon>Bacteria</taxon>
        <taxon>Bacillati</taxon>
        <taxon>Actinomycetota</taxon>
        <taxon>Actinomycetes</taxon>
        <taxon>Micromonosporales</taxon>
        <taxon>Micromonosporaceae</taxon>
        <taxon>Actinoplanes</taxon>
    </lineage>
</organism>
<evidence type="ECO:0000313" key="1">
    <source>
        <dbReference type="EMBL" id="MFD1363982.1"/>
    </source>
</evidence>
<gene>
    <name evidence="1" type="ORF">ACFQ5G_01350</name>
</gene>
<dbReference type="Proteomes" id="UP001597183">
    <property type="component" value="Unassembled WGS sequence"/>
</dbReference>
<evidence type="ECO:0000313" key="2">
    <source>
        <dbReference type="Proteomes" id="UP001597183"/>
    </source>
</evidence>
<sequence>MRIRTDEEAARSDVAALLADGRFADALVPAAVQAGRLGVSPRSLTFLAEIVRRGGAVFAARLQEPIPDHPHLVRPWLLAFANLPPGPASPPGLVSPPGPAVPSGAWEADVRLARWLDGVAMLVEARRGTVAFS</sequence>
<dbReference type="EMBL" id="JBHTMK010000002">
    <property type="protein sequence ID" value="MFD1363982.1"/>
    <property type="molecule type" value="Genomic_DNA"/>
</dbReference>
<protein>
    <submittedName>
        <fullName evidence="1">Uncharacterized protein</fullName>
    </submittedName>
</protein>
<comment type="caution">
    <text evidence="1">The sequence shown here is derived from an EMBL/GenBank/DDBJ whole genome shotgun (WGS) entry which is preliminary data.</text>
</comment>
<proteinExistence type="predicted"/>
<name>A0ABW3ZZW1_9ACTN</name>
<keyword evidence="2" id="KW-1185">Reference proteome</keyword>